<organism evidence="1 2">
    <name type="scientific">Streptosporangium album</name>
    <dbReference type="NCBI Taxonomy" id="47479"/>
    <lineage>
        <taxon>Bacteria</taxon>
        <taxon>Bacillati</taxon>
        <taxon>Actinomycetota</taxon>
        <taxon>Actinomycetes</taxon>
        <taxon>Streptosporangiales</taxon>
        <taxon>Streptosporangiaceae</taxon>
        <taxon>Streptosporangium</taxon>
    </lineage>
</organism>
<evidence type="ECO:0000313" key="2">
    <source>
        <dbReference type="Proteomes" id="UP000534286"/>
    </source>
</evidence>
<name>A0A7W7S5J6_9ACTN</name>
<gene>
    <name evidence="1" type="ORF">FHR32_008692</name>
</gene>
<reference evidence="1 2" key="1">
    <citation type="submission" date="2020-08" db="EMBL/GenBank/DDBJ databases">
        <title>Sequencing the genomes of 1000 actinobacteria strains.</title>
        <authorList>
            <person name="Klenk H.-P."/>
        </authorList>
    </citation>
    <scope>NUCLEOTIDE SEQUENCE [LARGE SCALE GENOMIC DNA]</scope>
    <source>
        <strain evidence="1 2">DSM 43023</strain>
    </source>
</reference>
<dbReference type="AlphaFoldDB" id="A0A7W7S5J6"/>
<proteinExistence type="predicted"/>
<dbReference type="Proteomes" id="UP000534286">
    <property type="component" value="Unassembled WGS sequence"/>
</dbReference>
<sequence length="38" mass="3961">MNGPHPFVALLPVVSPPSSIAVSIHHSWVSEIPVASLS</sequence>
<protein>
    <submittedName>
        <fullName evidence="1">Uncharacterized protein</fullName>
    </submittedName>
</protein>
<keyword evidence="2" id="KW-1185">Reference proteome</keyword>
<accession>A0A7W7S5J6</accession>
<comment type="caution">
    <text evidence="1">The sequence shown here is derived from an EMBL/GenBank/DDBJ whole genome shotgun (WGS) entry which is preliminary data.</text>
</comment>
<evidence type="ECO:0000313" key="1">
    <source>
        <dbReference type="EMBL" id="MBB4944286.1"/>
    </source>
</evidence>
<dbReference type="EMBL" id="JACHJU010000008">
    <property type="protein sequence ID" value="MBB4944286.1"/>
    <property type="molecule type" value="Genomic_DNA"/>
</dbReference>